<reference evidence="1 2" key="1">
    <citation type="submission" date="2019-12" db="EMBL/GenBank/DDBJ databases">
        <title>Deinococcus sp. HMF7620 Genome sequencing and assembly.</title>
        <authorList>
            <person name="Kang H."/>
            <person name="Kim H."/>
            <person name="Joh K."/>
        </authorList>
    </citation>
    <scope>NUCLEOTIDE SEQUENCE [LARGE SCALE GENOMIC DNA]</scope>
    <source>
        <strain evidence="1 2">HMF7620</strain>
    </source>
</reference>
<accession>A0A7C9HZC3</accession>
<dbReference type="RefSeq" id="WP_157458946.1">
    <property type="nucleotide sequence ID" value="NZ_WQLB01000009.1"/>
</dbReference>
<organism evidence="1 2">
    <name type="scientific">Deinococcus arboris</name>
    <dbReference type="NCBI Taxonomy" id="2682977"/>
    <lineage>
        <taxon>Bacteria</taxon>
        <taxon>Thermotogati</taxon>
        <taxon>Deinococcota</taxon>
        <taxon>Deinococci</taxon>
        <taxon>Deinococcales</taxon>
        <taxon>Deinococcaceae</taxon>
        <taxon>Deinococcus</taxon>
    </lineage>
</organism>
<evidence type="ECO:0000313" key="1">
    <source>
        <dbReference type="EMBL" id="MVN86895.1"/>
    </source>
</evidence>
<name>A0A7C9HZC3_9DEIO</name>
<dbReference type="EMBL" id="WQLB01000009">
    <property type="protein sequence ID" value="MVN86895.1"/>
    <property type="molecule type" value="Genomic_DNA"/>
</dbReference>
<proteinExistence type="predicted"/>
<dbReference type="Proteomes" id="UP000483286">
    <property type="component" value="Unassembled WGS sequence"/>
</dbReference>
<evidence type="ECO:0000313" key="2">
    <source>
        <dbReference type="Proteomes" id="UP000483286"/>
    </source>
</evidence>
<dbReference type="AlphaFoldDB" id="A0A7C9HZC3"/>
<protein>
    <submittedName>
        <fullName evidence="1">Uncharacterized protein</fullName>
    </submittedName>
</protein>
<keyword evidence="2" id="KW-1185">Reference proteome</keyword>
<comment type="caution">
    <text evidence="1">The sequence shown here is derived from an EMBL/GenBank/DDBJ whole genome shotgun (WGS) entry which is preliminary data.</text>
</comment>
<gene>
    <name evidence="1" type="ORF">GO986_08970</name>
</gene>
<sequence>MSPFTFTVPGDPTNTNHSANFVAQNGFLDVEIGGYIYQFSQEYGDYVLRLPHQAPYNAVQTLSTLNNNVKPPSGKIVIQVSTTTVTDSATALAVKVLVVP</sequence>